<sequence length="421" mass="46775">MKKILVGSLLCLSTVSVLAQEVELTPLEKTQAETERISSLVDNLNKLKISGYIQSDLQFGQKDASLKVGSAKASTEDNYTRIGLRRGRLKFTYSDLFEGAPNTAVAQFEMTEKAVEVKELYLSVTEPWTKWVSLQAGVANRPFGYEIPYSSSSLETPERSTACNILFPNEVDLGGMLTIQAPKDHALNPFKLETGLFAGNGMKQDIHNRKDWISHLSYKKSYDNLQYGLGASLYLGGTYQGTANVYEMSGKQFVKVNNAKVGDYSDRTYYGLDGQLLLSTGAGMTTLRAEMMAGKQPGALGDSKSPNASSLPTTDTYRRNFMGYNIYLIQDLGQTKHSLVVRYDSYDPNTKLSGDEVGIGGTGKGDIAKHNIGIGYLYRMNNNFRLMAYYDMAFNEKSKNLTGYNSDLKDNIFTLRLQYKF</sequence>
<keyword evidence="1" id="KW-0732">Signal</keyword>
<reference evidence="3" key="1">
    <citation type="submission" date="2016-11" db="EMBL/GenBank/DDBJ databases">
        <authorList>
            <person name="Varghese N."/>
            <person name="Submissions S."/>
        </authorList>
    </citation>
    <scope>NUCLEOTIDE SEQUENCE [LARGE SCALE GENOMIC DNA]</scope>
    <source>
        <strain evidence="3">DSM 26991</strain>
    </source>
</reference>
<protein>
    <recommendedName>
        <fullName evidence="4">Phosphate-selective porin O and P</fullName>
    </recommendedName>
</protein>
<evidence type="ECO:0008006" key="4">
    <source>
        <dbReference type="Google" id="ProtNLM"/>
    </source>
</evidence>
<organism evidence="2 3">
    <name type="scientific">Bacteroides luti</name>
    <dbReference type="NCBI Taxonomy" id="1297750"/>
    <lineage>
        <taxon>Bacteria</taxon>
        <taxon>Pseudomonadati</taxon>
        <taxon>Bacteroidota</taxon>
        <taxon>Bacteroidia</taxon>
        <taxon>Bacteroidales</taxon>
        <taxon>Bacteroidaceae</taxon>
        <taxon>Bacteroides</taxon>
    </lineage>
</organism>
<dbReference type="STRING" id="1297750.SAMN05444405_10980"/>
<evidence type="ECO:0000313" key="3">
    <source>
        <dbReference type="Proteomes" id="UP000184509"/>
    </source>
</evidence>
<keyword evidence="3" id="KW-1185">Reference proteome</keyword>
<gene>
    <name evidence="2" type="ORF">SAMN05444405_10980</name>
</gene>
<dbReference type="OrthoDB" id="925187at2"/>
<dbReference type="InterPro" id="IPR023614">
    <property type="entry name" value="Porin_dom_sf"/>
</dbReference>
<name>A0A1M5C2C4_9BACE</name>
<accession>A0A1M5C2C4</accession>
<feature type="signal peptide" evidence="1">
    <location>
        <begin position="1"/>
        <end position="19"/>
    </location>
</feature>
<dbReference type="Gene3D" id="2.40.160.10">
    <property type="entry name" value="Porin"/>
    <property type="match status" value="1"/>
</dbReference>
<evidence type="ECO:0000313" key="2">
    <source>
        <dbReference type="EMBL" id="SHF48918.1"/>
    </source>
</evidence>
<dbReference type="EMBL" id="FQTV01000009">
    <property type="protein sequence ID" value="SHF48918.1"/>
    <property type="molecule type" value="Genomic_DNA"/>
</dbReference>
<dbReference type="Proteomes" id="UP000184509">
    <property type="component" value="Unassembled WGS sequence"/>
</dbReference>
<feature type="chain" id="PRO_5013290886" description="Phosphate-selective porin O and P" evidence="1">
    <location>
        <begin position="20"/>
        <end position="421"/>
    </location>
</feature>
<dbReference type="SUPFAM" id="SSF56935">
    <property type="entry name" value="Porins"/>
    <property type="match status" value="1"/>
</dbReference>
<evidence type="ECO:0000256" key="1">
    <source>
        <dbReference type="SAM" id="SignalP"/>
    </source>
</evidence>
<dbReference type="RefSeq" id="WP_073401688.1">
    <property type="nucleotide sequence ID" value="NZ_FQTV01000009.1"/>
</dbReference>
<dbReference type="AlphaFoldDB" id="A0A1M5C2C4"/>
<proteinExistence type="predicted"/>